<feature type="transmembrane region" description="Helical" evidence="1">
    <location>
        <begin position="92"/>
        <end position="113"/>
    </location>
</feature>
<evidence type="ECO:0000313" key="3">
    <source>
        <dbReference type="EMBL" id="OJS98252.1"/>
    </source>
</evidence>
<proteinExistence type="predicted"/>
<dbReference type="RefSeq" id="WP_072678692.1">
    <property type="nucleotide sequence ID" value="NZ_MPKY01000004.1"/>
</dbReference>
<name>A0A1M2USI0_MARNT</name>
<dbReference type="Gene3D" id="3.30.70.2880">
    <property type="match status" value="1"/>
</dbReference>
<dbReference type="Gene3D" id="3.30.450.40">
    <property type="match status" value="1"/>
</dbReference>
<organism evidence="3 4">
    <name type="scientific">Marinobacter nauticus</name>
    <name type="common">Marinobacter hydrocarbonoclasticus</name>
    <name type="synonym">Marinobacter aquaeolei</name>
    <dbReference type="NCBI Taxonomy" id="2743"/>
    <lineage>
        <taxon>Bacteria</taxon>
        <taxon>Pseudomonadati</taxon>
        <taxon>Pseudomonadota</taxon>
        <taxon>Gammaproteobacteria</taxon>
        <taxon>Pseudomonadales</taxon>
        <taxon>Marinobacteraceae</taxon>
        <taxon>Marinobacter</taxon>
    </lineage>
</organism>
<dbReference type="Pfam" id="PF16963">
    <property type="entry name" value="PelD_GGDEF"/>
    <property type="match status" value="1"/>
</dbReference>
<dbReference type="InterPro" id="IPR031583">
    <property type="entry name" value="PelD_GGDEF"/>
</dbReference>
<dbReference type="OrthoDB" id="5442761at2"/>
<feature type="transmembrane region" description="Helical" evidence="1">
    <location>
        <begin position="62"/>
        <end position="86"/>
    </location>
</feature>
<evidence type="ECO:0000256" key="1">
    <source>
        <dbReference type="SAM" id="Phobius"/>
    </source>
</evidence>
<dbReference type="InterPro" id="IPR038367">
    <property type="entry name" value="PelD_GGDEF_sf"/>
</dbReference>
<accession>A0A1M2USI0</accession>
<dbReference type="AlphaFoldDB" id="A0A1M2USI0"/>
<comment type="caution">
    <text evidence="3">The sequence shown here is derived from an EMBL/GenBank/DDBJ whole genome shotgun (WGS) entry which is preliminary data.</text>
</comment>
<gene>
    <name evidence="3" type="ORF">BEE62_18440</name>
</gene>
<dbReference type="InterPro" id="IPR029016">
    <property type="entry name" value="GAF-like_dom_sf"/>
</dbReference>
<dbReference type="EMBL" id="MPKY01000004">
    <property type="protein sequence ID" value="OJS98252.1"/>
    <property type="molecule type" value="Genomic_DNA"/>
</dbReference>
<keyword evidence="4" id="KW-1185">Reference proteome</keyword>
<evidence type="ECO:0000259" key="2">
    <source>
        <dbReference type="Pfam" id="PF16963"/>
    </source>
</evidence>
<feature type="domain" description="PelD GGDEF" evidence="2">
    <location>
        <begin position="326"/>
        <end position="428"/>
    </location>
</feature>
<feature type="transmembrane region" description="Helical" evidence="1">
    <location>
        <begin position="22"/>
        <end position="41"/>
    </location>
</feature>
<sequence>MNDFQAQQEEAASFESTPAPTWLRWVETVVVTSLFVGLGAWNRPEDPFYLNGSFPWPALAPLLMGLRYGFFFALVSSLILLGALGISYREGWVPVTGFPYVWAIGVLIFSLLAGEFRDYWERQIEKLEASNRYRQVRLEEFTRNFYLLKVSHDRLEQQLAGSSSSLREALRRLYQEIAHAQGDGLTPETAELMLQLLIRYGQLQIAAIYPITDHGLAEKPIARIGAFEDLRSDDPILLHAIGEKTLVSVQNEYLQNLNDLNTDLLMAIPLIDSHQSLIGVVAVKAMPFFNFQPRTLRLLAILAGHMADMIQEQRQSPGPGSEEWRQFCFQLVRACRDTRQHGLPASLIKLTFDNRQQFALVEDRMRRLRRGLDVITELPSDDPIGLAILLPLTDELGQAAYLQRLDDAVREHTEQPLAQLANISTRMVDEVQEVQAWLSGHGGTSLS</sequence>
<evidence type="ECO:0000313" key="4">
    <source>
        <dbReference type="Proteomes" id="UP000183986"/>
    </source>
</evidence>
<dbReference type="Proteomes" id="UP000183986">
    <property type="component" value="Unassembled WGS sequence"/>
</dbReference>
<keyword evidence="1" id="KW-0472">Membrane</keyword>
<dbReference type="SUPFAM" id="SSF55781">
    <property type="entry name" value="GAF domain-like"/>
    <property type="match status" value="1"/>
</dbReference>
<reference evidence="3" key="1">
    <citation type="submission" date="2016-11" db="EMBL/GenBank/DDBJ databases">
        <title>Draft Genome Sequence of Marinobacter hydrocarbonoclasticus strain STW2, a polyaromatic aromatic hydrocarbon degrading and denitrifying bacterium from rhizosphere of Seagrass Enhalus acodoides.</title>
        <authorList>
            <person name="Ling J."/>
            <person name="Dong J."/>
        </authorList>
    </citation>
    <scope>NUCLEOTIDE SEQUENCE [LARGE SCALE GENOMIC DNA]</scope>
    <source>
        <strain evidence="3">STW2</strain>
    </source>
</reference>
<keyword evidence="1" id="KW-1133">Transmembrane helix</keyword>
<protein>
    <recommendedName>
        <fullName evidence="2">PelD GGDEF domain-containing protein</fullName>
    </recommendedName>
</protein>
<keyword evidence="1" id="KW-0812">Transmembrane</keyword>